<evidence type="ECO:0000256" key="4">
    <source>
        <dbReference type="ARBA" id="ARBA00022452"/>
    </source>
</evidence>
<evidence type="ECO:0000256" key="5">
    <source>
        <dbReference type="ARBA" id="ARBA00022692"/>
    </source>
</evidence>
<dbReference type="GO" id="GO:0009279">
    <property type="term" value="C:cell outer membrane"/>
    <property type="evidence" value="ECO:0007669"/>
    <property type="project" value="UniProtKB-SubCell"/>
</dbReference>
<dbReference type="SUPFAM" id="SSF56954">
    <property type="entry name" value="Outer membrane efflux proteins (OEP)"/>
    <property type="match status" value="1"/>
</dbReference>
<keyword evidence="5" id="KW-0812">Transmembrane</keyword>
<evidence type="ECO:0000256" key="1">
    <source>
        <dbReference type="ARBA" id="ARBA00004442"/>
    </source>
</evidence>
<dbReference type="AlphaFoldDB" id="A0A1M6WTT2"/>
<evidence type="ECO:0000256" key="3">
    <source>
        <dbReference type="ARBA" id="ARBA00022448"/>
    </source>
</evidence>
<dbReference type="Pfam" id="PF02321">
    <property type="entry name" value="OEP"/>
    <property type="match status" value="2"/>
</dbReference>
<dbReference type="Gene3D" id="1.20.1600.10">
    <property type="entry name" value="Outer membrane efflux proteins (OEP)"/>
    <property type="match status" value="1"/>
</dbReference>
<sequence length="449" mass="49699">MIFLGLMTCLAVATAQQPYKLPPYKQPLYMKPPVKQDPLTLQQAVNIALKNSLDLQLAQNDLEANTLLNTYGYAGGLPLIQATANDNEQTTNLTQRLNSGEEIKRTGNVSNALQTGLGASIILFNGRRVVATKRRLEQLQQLSDTQLDSMILRVVANVELKYYDVVRQQSLAGTLLQSIAVSQQKLDIVKARKEVGMANDADLFQAMVDINAQQQALQTQDLVIQQSKTDLLTLLTLRPDSVITIKDTVMVDKGISLDTILNRLYTENPRLQAADIQVRINELREREAAALRYPSLSANAGYNFNRTSSSAGNVTFNQNYGPYVGAGLTIPIFNGGIYKKQQQVASIDTRNAKLLKETYIRDYTAATVKSWQAYNNNLEQLATAQNTYELSAKLVSLTIQQLQLGQATVIDVKTAQQSFEVAGYQLTNLAYAAKAAEIELKLLANMLRY</sequence>
<dbReference type="InterPro" id="IPR051906">
    <property type="entry name" value="TolC-like"/>
</dbReference>
<dbReference type="EMBL" id="FRBL01000001">
    <property type="protein sequence ID" value="SHK97133.1"/>
    <property type="molecule type" value="Genomic_DNA"/>
</dbReference>
<evidence type="ECO:0000256" key="2">
    <source>
        <dbReference type="ARBA" id="ARBA00007613"/>
    </source>
</evidence>
<keyword evidence="9" id="KW-1185">Reference proteome</keyword>
<reference evidence="8 9" key="1">
    <citation type="submission" date="2016-11" db="EMBL/GenBank/DDBJ databases">
        <authorList>
            <person name="Jaros S."/>
            <person name="Januszkiewicz K."/>
            <person name="Wedrychowicz H."/>
        </authorList>
    </citation>
    <scope>NUCLEOTIDE SEQUENCE [LARGE SCALE GENOMIC DNA]</scope>
    <source>
        <strain evidence="8 9">DSM 27406</strain>
    </source>
</reference>
<evidence type="ECO:0000256" key="6">
    <source>
        <dbReference type="ARBA" id="ARBA00023136"/>
    </source>
</evidence>
<proteinExistence type="inferred from homology"/>
<keyword evidence="4" id="KW-1134">Transmembrane beta strand</keyword>
<protein>
    <submittedName>
        <fullName evidence="8">Outer membrane protein TolC</fullName>
    </submittedName>
</protein>
<evidence type="ECO:0000256" key="7">
    <source>
        <dbReference type="ARBA" id="ARBA00023237"/>
    </source>
</evidence>
<dbReference type="GO" id="GO:0015288">
    <property type="term" value="F:porin activity"/>
    <property type="evidence" value="ECO:0007669"/>
    <property type="project" value="TreeGrafter"/>
</dbReference>
<comment type="subcellular location">
    <subcellularLocation>
        <location evidence="1">Cell outer membrane</location>
    </subcellularLocation>
</comment>
<dbReference type="GO" id="GO:1990281">
    <property type="term" value="C:efflux pump complex"/>
    <property type="evidence" value="ECO:0007669"/>
    <property type="project" value="TreeGrafter"/>
</dbReference>
<comment type="similarity">
    <text evidence="2">Belongs to the outer membrane factor (OMF) (TC 1.B.17) family.</text>
</comment>
<dbReference type="Proteomes" id="UP000184420">
    <property type="component" value="Unassembled WGS sequence"/>
</dbReference>
<dbReference type="STRING" id="1419482.SAMN05444266_101764"/>
<accession>A0A1M6WTT2</accession>
<organism evidence="8 9">
    <name type="scientific">Chitinophaga jiangningensis</name>
    <dbReference type="NCBI Taxonomy" id="1419482"/>
    <lineage>
        <taxon>Bacteria</taxon>
        <taxon>Pseudomonadati</taxon>
        <taxon>Bacteroidota</taxon>
        <taxon>Chitinophagia</taxon>
        <taxon>Chitinophagales</taxon>
        <taxon>Chitinophagaceae</taxon>
        <taxon>Chitinophaga</taxon>
    </lineage>
</organism>
<gene>
    <name evidence="8" type="ORF">SAMN05444266_101764</name>
</gene>
<name>A0A1M6WTT2_9BACT</name>
<dbReference type="PANTHER" id="PTHR30026">
    <property type="entry name" value="OUTER MEMBRANE PROTEIN TOLC"/>
    <property type="match status" value="1"/>
</dbReference>
<keyword evidence="6" id="KW-0472">Membrane</keyword>
<evidence type="ECO:0000313" key="8">
    <source>
        <dbReference type="EMBL" id="SHK97133.1"/>
    </source>
</evidence>
<dbReference type="InterPro" id="IPR003423">
    <property type="entry name" value="OMP_efflux"/>
</dbReference>
<dbReference type="PANTHER" id="PTHR30026:SF20">
    <property type="entry name" value="OUTER MEMBRANE PROTEIN TOLC"/>
    <property type="match status" value="1"/>
</dbReference>
<dbReference type="GO" id="GO:0015562">
    <property type="term" value="F:efflux transmembrane transporter activity"/>
    <property type="evidence" value="ECO:0007669"/>
    <property type="project" value="InterPro"/>
</dbReference>
<keyword evidence="7" id="KW-0998">Cell outer membrane</keyword>
<keyword evidence="3" id="KW-0813">Transport</keyword>
<evidence type="ECO:0000313" key="9">
    <source>
        <dbReference type="Proteomes" id="UP000184420"/>
    </source>
</evidence>